<dbReference type="GO" id="GO:0090434">
    <property type="term" value="F:oleoyl-CoA ligase activity"/>
    <property type="evidence" value="ECO:0007669"/>
    <property type="project" value="TreeGrafter"/>
</dbReference>
<dbReference type="Gene3D" id="3.40.50.12780">
    <property type="entry name" value="N-terminal domain of ligase-like"/>
    <property type="match status" value="1"/>
</dbReference>
<evidence type="ECO:0000256" key="6">
    <source>
        <dbReference type="SAM" id="Phobius"/>
    </source>
</evidence>
<proteinExistence type="inferred from homology"/>
<reference evidence="8" key="1">
    <citation type="submission" date="2017-07" db="EMBL/GenBank/DDBJ databases">
        <authorList>
            <person name="Mikheyev A."/>
            <person name="Grau M."/>
        </authorList>
    </citation>
    <scope>NUCLEOTIDE SEQUENCE</scope>
    <source>
        <tissue evidence="8">Venom_gland</tissue>
    </source>
</reference>
<name>A0A2D4M364_9SAUR</name>
<accession>A0A2D4M364</accession>
<evidence type="ECO:0000256" key="3">
    <source>
        <dbReference type="ARBA" id="ARBA00036527"/>
    </source>
</evidence>
<dbReference type="InterPro" id="IPR000873">
    <property type="entry name" value="AMP-dep_synth/lig_dom"/>
</dbReference>
<dbReference type="GO" id="GO:0005789">
    <property type="term" value="C:endoplasmic reticulum membrane"/>
    <property type="evidence" value="ECO:0007669"/>
    <property type="project" value="TreeGrafter"/>
</dbReference>
<dbReference type="GO" id="GO:0044539">
    <property type="term" value="P:long-chain fatty acid import into cell"/>
    <property type="evidence" value="ECO:0007669"/>
    <property type="project" value="TreeGrafter"/>
</dbReference>
<dbReference type="GO" id="GO:0001579">
    <property type="term" value="P:medium-chain fatty acid transport"/>
    <property type="evidence" value="ECO:0007669"/>
    <property type="project" value="TreeGrafter"/>
</dbReference>
<keyword evidence="2" id="KW-0436">Ligase</keyword>
<dbReference type="AlphaFoldDB" id="A0A2D4M364"/>
<evidence type="ECO:0000256" key="5">
    <source>
        <dbReference type="ARBA" id="ARBA00048666"/>
    </source>
</evidence>
<dbReference type="GO" id="GO:0005886">
    <property type="term" value="C:plasma membrane"/>
    <property type="evidence" value="ECO:0007669"/>
    <property type="project" value="TreeGrafter"/>
</dbReference>
<evidence type="ECO:0000256" key="1">
    <source>
        <dbReference type="ARBA" id="ARBA00006432"/>
    </source>
</evidence>
<feature type="domain" description="AMP-dependent synthetase/ligase" evidence="7">
    <location>
        <begin position="82"/>
        <end position="180"/>
    </location>
</feature>
<evidence type="ECO:0000256" key="2">
    <source>
        <dbReference type="ARBA" id="ARBA00022598"/>
    </source>
</evidence>
<dbReference type="EMBL" id="IACM01071780">
    <property type="protein sequence ID" value="LAB27799.1"/>
    <property type="molecule type" value="Transcribed_RNA"/>
</dbReference>
<dbReference type="GO" id="GO:0005324">
    <property type="term" value="F:long-chain fatty acid transmembrane transporter activity"/>
    <property type="evidence" value="ECO:0007669"/>
    <property type="project" value="TreeGrafter"/>
</dbReference>
<dbReference type="PANTHER" id="PTHR43107:SF7">
    <property type="entry name" value="LONG-CHAIN FATTY ACID TRANSPORT PROTEIN 1"/>
    <property type="match status" value="1"/>
</dbReference>
<comment type="similarity">
    <text evidence="1">Belongs to the ATP-dependent AMP-binding enzyme family.</text>
</comment>
<sequence length="190" mass="21441">MHTIGVCTASLGSLGLMRFFGMSWTWSIAAALGIYIGSGGWNFLRIIFKTALRDLLGLSVLLRVKYELYRHRKAKSNIPKVFQKTVRKHPDKVALIYEATDDKWTFRQLDEYSNCVANFFYQQGFREGDVIAIFMESRPEFVGFWLGMAKVGIEAALINFNLRLDSLTYCVKTSGAKVIIFGGELSAGMI</sequence>
<protein>
    <recommendedName>
        <fullName evidence="4">Long-chain-fatty-acid--CoA ligase</fullName>
    </recommendedName>
</protein>
<dbReference type="PANTHER" id="PTHR43107">
    <property type="entry name" value="LONG-CHAIN FATTY ACID TRANSPORT PROTEIN"/>
    <property type="match status" value="1"/>
</dbReference>
<comment type="catalytic activity">
    <reaction evidence="3">
        <text>a very long-chain fatty acid + ATP + CoA = a very long-chain fatty acyl-CoA + AMP + diphosphate</text>
        <dbReference type="Rhea" id="RHEA:54536"/>
        <dbReference type="ChEBI" id="CHEBI:30616"/>
        <dbReference type="ChEBI" id="CHEBI:33019"/>
        <dbReference type="ChEBI" id="CHEBI:57287"/>
        <dbReference type="ChEBI" id="CHEBI:58950"/>
        <dbReference type="ChEBI" id="CHEBI:138261"/>
        <dbReference type="ChEBI" id="CHEBI:456215"/>
    </reaction>
    <physiologicalReaction direction="left-to-right" evidence="3">
        <dbReference type="Rhea" id="RHEA:54537"/>
    </physiologicalReaction>
</comment>
<keyword evidence="6" id="KW-0812">Transmembrane</keyword>
<evidence type="ECO:0000256" key="4">
    <source>
        <dbReference type="ARBA" id="ARBA00041297"/>
    </source>
</evidence>
<dbReference type="EMBL" id="IACM01071779">
    <property type="protein sequence ID" value="LAB27797.1"/>
    <property type="molecule type" value="Transcribed_RNA"/>
</dbReference>
<dbReference type="SUPFAM" id="SSF56801">
    <property type="entry name" value="Acetyl-CoA synthetase-like"/>
    <property type="match status" value="1"/>
</dbReference>
<dbReference type="InterPro" id="IPR042099">
    <property type="entry name" value="ANL_N_sf"/>
</dbReference>
<feature type="transmembrane region" description="Helical" evidence="6">
    <location>
        <begin position="24"/>
        <end position="44"/>
    </location>
</feature>
<evidence type="ECO:0000259" key="7">
    <source>
        <dbReference type="Pfam" id="PF00501"/>
    </source>
</evidence>
<keyword evidence="6" id="KW-0472">Membrane</keyword>
<evidence type="ECO:0000313" key="8">
    <source>
        <dbReference type="EMBL" id="LAB27797.1"/>
    </source>
</evidence>
<organism evidence="8">
    <name type="scientific">Micrurus spixii</name>
    <name type="common">Amazon coral snake</name>
    <dbReference type="NCBI Taxonomy" id="129469"/>
    <lineage>
        <taxon>Eukaryota</taxon>
        <taxon>Metazoa</taxon>
        <taxon>Chordata</taxon>
        <taxon>Craniata</taxon>
        <taxon>Vertebrata</taxon>
        <taxon>Euteleostomi</taxon>
        <taxon>Lepidosauria</taxon>
        <taxon>Squamata</taxon>
        <taxon>Bifurcata</taxon>
        <taxon>Unidentata</taxon>
        <taxon>Episquamata</taxon>
        <taxon>Toxicofera</taxon>
        <taxon>Serpentes</taxon>
        <taxon>Colubroidea</taxon>
        <taxon>Elapidae</taxon>
        <taxon>Elapinae</taxon>
        <taxon>Micrurus</taxon>
    </lineage>
</organism>
<dbReference type="Pfam" id="PF00501">
    <property type="entry name" value="AMP-binding"/>
    <property type="match status" value="1"/>
</dbReference>
<keyword evidence="6" id="KW-1133">Transmembrane helix</keyword>
<comment type="catalytic activity">
    <reaction evidence="5">
        <text>tetracosanoate + ATP + CoA = tetracosanoyl-CoA + AMP + diphosphate</text>
        <dbReference type="Rhea" id="RHEA:33639"/>
        <dbReference type="ChEBI" id="CHEBI:30616"/>
        <dbReference type="ChEBI" id="CHEBI:31014"/>
        <dbReference type="ChEBI" id="CHEBI:33019"/>
        <dbReference type="ChEBI" id="CHEBI:57287"/>
        <dbReference type="ChEBI" id="CHEBI:65052"/>
        <dbReference type="ChEBI" id="CHEBI:456215"/>
    </reaction>
    <physiologicalReaction direction="left-to-right" evidence="5">
        <dbReference type="Rhea" id="RHEA:33640"/>
    </physiologicalReaction>
</comment>
<dbReference type="PROSITE" id="PS00213">
    <property type="entry name" value="LIPOCALIN"/>
    <property type="match status" value="1"/>
</dbReference>
<dbReference type="InterPro" id="IPR022272">
    <property type="entry name" value="Lipocalin_CS"/>
</dbReference>
<reference evidence="8" key="2">
    <citation type="submission" date="2017-11" db="EMBL/GenBank/DDBJ databases">
        <title>Coralsnake Venomics: Analyses of Venom Gland Transcriptomes and Proteomes of Six Brazilian Taxa.</title>
        <authorList>
            <person name="Aird S.D."/>
            <person name="Jorge da Silva N."/>
            <person name="Qiu L."/>
            <person name="Villar-Briones A."/>
            <person name="Aparecida-Saddi V."/>
            <person name="Campos-Telles M.P."/>
            <person name="Grau M."/>
            <person name="Mikheyev A.S."/>
        </authorList>
    </citation>
    <scope>NUCLEOTIDE SEQUENCE</scope>
    <source>
        <tissue evidence="8">Venom_gland</tissue>
    </source>
</reference>
<dbReference type="GO" id="GO:0005743">
    <property type="term" value="C:mitochondrial inner membrane"/>
    <property type="evidence" value="ECO:0007669"/>
    <property type="project" value="TreeGrafter"/>
</dbReference>